<name>A0ABU6RUG6_9FABA</name>
<dbReference type="Proteomes" id="UP001341840">
    <property type="component" value="Unassembled WGS sequence"/>
</dbReference>
<evidence type="ECO:0000313" key="1">
    <source>
        <dbReference type="EMBL" id="MED6127519.1"/>
    </source>
</evidence>
<accession>A0ABU6RUG6</accession>
<sequence>MEPPLPWNHAATESGQPHIQWKIVLSAKSHPGHFEFTAGNLCFGINSIGGWKKESS</sequence>
<keyword evidence="2" id="KW-1185">Reference proteome</keyword>
<protein>
    <submittedName>
        <fullName evidence="1">Uncharacterized protein</fullName>
    </submittedName>
</protein>
<evidence type="ECO:0000313" key="2">
    <source>
        <dbReference type="Proteomes" id="UP001341840"/>
    </source>
</evidence>
<dbReference type="EMBL" id="JASCZI010031834">
    <property type="protein sequence ID" value="MED6127519.1"/>
    <property type="molecule type" value="Genomic_DNA"/>
</dbReference>
<comment type="caution">
    <text evidence="1">The sequence shown here is derived from an EMBL/GenBank/DDBJ whole genome shotgun (WGS) entry which is preliminary data.</text>
</comment>
<organism evidence="1 2">
    <name type="scientific">Stylosanthes scabra</name>
    <dbReference type="NCBI Taxonomy" id="79078"/>
    <lineage>
        <taxon>Eukaryota</taxon>
        <taxon>Viridiplantae</taxon>
        <taxon>Streptophyta</taxon>
        <taxon>Embryophyta</taxon>
        <taxon>Tracheophyta</taxon>
        <taxon>Spermatophyta</taxon>
        <taxon>Magnoliopsida</taxon>
        <taxon>eudicotyledons</taxon>
        <taxon>Gunneridae</taxon>
        <taxon>Pentapetalae</taxon>
        <taxon>rosids</taxon>
        <taxon>fabids</taxon>
        <taxon>Fabales</taxon>
        <taxon>Fabaceae</taxon>
        <taxon>Papilionoideae</taxon>
        <taxon>50 kb inversion clade</taxon>
        <taxon>dalbergioids sensu lato</taxon>
        <taxon>Dalbergieae</taxon>
        <taxon>Pterocarpus clade</taxon>
        <taxon>Stylosanthes</taxon>
    </lineage>
</organism>
<proteinExistence type="predicted"/>
<reference evidence="1 2" key="1">
    <citation type="journal article" date="2023" name="Plants (Basel)">
        <title>Bridging the Gap: Combining Genomics and Transcriptomics Approaches to Understand Stylosanthes scabra, an Orphan Legume from the Brazilian Caatinga.</title>
        <authorList>
            <person name="Ferreira-Neto J.R.C."/>
            <person name="da Silva M.D."/>
            <person name="Binneck E."/>
            <person name="de Melo N.F."/>
            <person name="da Silva R.H."/>
            <person name="de Melo A.L.T.M."/>
            <person name="Pandolfi V."/>
            <person name="Bustamante F.O."/>
            <person name="Brasileiro-Vidal A.C."/>
            <person name="Benko-Iseppon A.M."/>
        </authorList>
    </citation>
    <scope>NUCLEOTIDE SEQUENCE [LARGE SCALE GENOMIC DNA]</scope>
    <source>
        <tissue evidence="1">Leaves</tissue>
    </source>
</reference>
<gene>
    <name evidence="1" type="ORF">PIB30_088762</name>
</gene>